<evidence type="ECO:0000256" key="9">
    <source>
        <dbReference type="ARBA" id="ARBA00023203"/>
    </source>
</evidence>
<feature type="compositionally biased region" description="Pro residues" evidence="12">
    <location>
        <begin position="827"/>
        <end position="845"/>
    </location>
</feature>
<feature type="compositionally biased region" description="Pro residues" evidence="12">
    <location>
        <begin position="480"/>
        <end position="494"/>
    </location>
</feature>
<evidence type="ECO:0000256" key="2">
    <source>
        <dbReference type="ARBA" id="ARBA00004134"/>
    </source>
</evidence>
<dbReference type="Pfam" id="PF14604">
    <property type="entry name" value="SH3_9"/>
    <property type="match status" value="1"/>
</dbReference>
<keyword evidence="7" id="KW-0254">Endocytosis</keyword>
<feature type="compositionally biased region" description="Low complexity" evidence="12">
    <location>
        <begin position="261"/>
        <end position="271"/>
    </location>
</feature>
<dbReference type="InterPro" id="IPR013761">
    <property type="entry name" value="SAM/pointed_sf"/>
</dbReference>
<feature type="region of interest" description="Disordered" evidence="12">
    <location>
        <begin position="131"/>
        <end position="159"/>
    </location>
</feature>
<dbReference type="GO" id="GO:0006897">
    <property type="term" value="P:endocytosis"/>
    <property type="evidence" value="ECO:0007669"/>
    <property type="project" value="UniProtKB-KW"/>
</dbReference>
<feature type="region of interest" description="Disordered" evidence="12">
    <location>
        <begin position="392"/>
        <end position="509"/>
    </location>
</feature>
<feature type="compositionally biased region" description="Low complexity" evidence="12">
    <location>
        <begin position="801"/>
        <end position="813"/>
    </location>
</feature>
<evidence type="ECO:0000256" key="4">
    <source>
        <dbReference type="ARBA" id="ARBA00007948"/>
    </source>
</evidence>
<dbReference type="GO" id="GO:0010008">
    <property type="term" value="C:endosome membrane"/>
    <property type="evidence" value="ECO:0007669"/>
    <property type="project" value="UniProtKB-SubCell"/>
</dbReference>
<evidence type="ECO:0000313" key="15">
    <source>
        <dbReference type="Proteomes" id="UP000307440"/>
    </source>
</evidence>
<evidence type="ECO:0000256" key="11">
    <source>
        <dbReference type="PROSITE-ProRule" id="PRU00192"/>
    </source>
</evidence>
<evidence type="ECO:0000313" key="14">
    <source>
        <dbReference type="EMBL" id="TFK28770.1"/>
    </source>
</evidence>
<dbReference type="InterPro" id="IPR001452">
    <property type="entry name" value="SH3_domain"/>
</dbReference>
<dbReference type="Pfam" id="PF00018">
    <property type="entry name" value="SH3_1"/>
    <property type="match status" value="2"/>
</dbReference>
<feature type="region of interest" description="Disordered" evidence="12">
    <location>
        <begin position="692"/>
        <end position="849"/>
    </location>
</feature>
<evidence type="ECO:0000259" key="13">
    <source>
        <dbReference type="PROSITE" id="PS50002"/>
    </source>
</evidence>
<dbReference type="Pfam" id="PF24081">
    <property type="entry name" value="PH_SLA1"/>
    <property type="match status" value="1"/>
</dbReference>
<organism evidence="14 15">
    <name type="scientific">Coprinopsis marcescibilis</name>
    <name type="common">Agaric fungus</name>
    <name type="synonym">Psathyrella marcescibilis</name>
    <dbReference type="NCBI Taxonomy" id="230819"/>
    <lineage>
        <taxon>Eukaryota</taxon>
        <taxon>Fungi</taxon>
        <taxon>Dikarya</taxon>
        <taxon>Basidiomycota</taxon>
        <taxon>Agaricomycotina</taxon>
        <taxon>Agaricomycetes</taxon>
        <taxon>Agaricomycetidae</taxon>
        <taxon>Agaricales</taxon>
        <taxon>Agaricineae</taxon>
        <taxon>Psathyrellaceae</taxon>
        <taxon>Coprinopsis</taxon>
    </lineage>
</organism>
<dbReference type="EMBL" id="ML210153">
    <property type="protein sequence ID" value="TFK28770.1"/>
    <property type="molecule type" value="Genomic_DNA"/>
</dbReference>
<feature type="domain" description="SH3" evidence="13">
    <location>
        <begin position="74"/>
        <end position="134"/>
    </location>
</feature>
<comment type="subcellular location">
    <subcellularLocation>
        <location evidence="3">Cell membrane</location>
        <topology evidence="3">Peripheral membrane protein</topology>
        <orientation evidence="3">Cytoplasmic side</orientation>
    </subcellularLocation>
    <subcellularLocation>
        <location evidence="2">Cytoplasm</location>
        <location evidence="2">Cytoskeleton</location>
        <location evidence="2">Actin patch</location>
    </subcellularLocation>
    <subcellularLocation>
        <location evidence="1">Endosome membrane</location>
        <topology evidence="1">Peripheral membrane protein</topology>
        <orientation evidence="1">Cytoplasmic side</orientation>
    </subcellularLocation>
</comment>
<dbReference type="CDD" id="cd11773">
    <property type="entry name" value="SH3_Sla1p_1"/>
    <property type="match status" value="1"/>
</dbReference>
<dbReference type="PANTHER" id="PTHR15735:SF21">
    <property type="entry name" value="PROTEIN NERVOUS WRECK"/>
    <property type="match status" value="1"/>
</dbReference>
<keyword evidence="10" id="KW-0206">Cytoskeleton</keyword>
<dbReference type="Proteomes" id="UP000307440">
    <property type="component" value="Unassembled WGS sequence"/>
</dbReference>
<reference evidence="14 15" key="1">
    <citation type="journal article" date="2019" name="Nat. Ecol. Evol.">
        <title>Megaphylogeny resolves global patterns of mushroom evolution.</title>
        <authorList>
            <person name="Varga T."/>
            <person name="Krizsan K."/>
            <person name="Foldi C."/>
            <person name="Dima B."/>
            <person name="Sanchez-Garcia M."/>
            <person name="Sanchez-Ramirez S."/>
            <person name="Szollosi G.J."/>
            <person name="Szarkandi J.G."/>
            <person name="Papp V."/>
            <person name="Albert L."/>
            <person name="Andreopoulos W."/>
            <person name="Angelini C."/>
            <person name="Antonin V."/>
            <person name="Barry K.W."/>
            <person name="Bougher N.L."/>
            <person name="Buchanan P."/>
            <person name="Buyck B."/>
            <person name="Bense V."/>
            <person name="Catcheside P."/>
            <person name="Chovatia M."/>
            <person name="Cooper J."/>
            <person name="Damon W."/>
            <person name="Desjardin D."/>
            <person name="Finy P."/>
            <person name="Geml J."/>
            <person name="Haridas S."/>
            <person name="Hughes K."/>
            <person name="Justo A."/>
            <person name="Karasinski D."/>
            <person name="Kautmanova I."/>
            <person name="Kiss B."/>
            <person name="Kocsube S."/>
            <person name="Kotiranta H."/>
            <person name="LaButti K.M."/>
            <person name="Lechner B.E."/>
            <person name="Liimatainen K."/>
            <person name="Lipzen A."/>
            <person name="Lukacs Z."/>
            <person name="Mihaltcheva S."/>
            <person name="Morgado L.N."/>
            <person name="Niskanen T."/>
            <person name="Noordeloos M.E."/>
            <person name="Ohm R.A."/>
            <person name="Ortiz-Santana B."/>
            <person name="Ovrebo C."/>
            <person name="Racz N."/>
            <person name="Riley R."/>
            <person name="Savchenko A."/>
            <person name="Shiryaev A."/>
            <person name="Soop K."/>
            <person name="Spirin V."/>
            <person name="Szebenyi C."/>
            <person name="Tomsovsky M."/>
            <person name="Tulloss R.E."/>
            <person name="Uehling J."/>
            <person name="Grigoriev I.V."/>
            <person name="Vagvolgyi C."/>
            <person name="Papp T."/>
            <person name="Martin F.M."/>
            <person name="Miettinen O."/>
            <person name="Hibbett D.S."/>
            <person name="Nagy L.G."/>
        </authorList>
    </citation>
    <scope>NUCLEOTIDE SEQUENCE [LARGE SCALE GENOMIC DNA]</scope>
    <source>
        <strain evidence="14 15">CBS 121175</strain>
    </source>
</reference>
<evidence type="ECO:0000256" key="10">
    <source>
        <dbReference type="ARBA" id="ARBA00023212"/>
    </source>
</evidence>
<protein>
    <recommendedName>
        <fullName evidence="5">Actin cytoskeleton-regulatory complex protein SLA1</fullName>
    </recommendedName>
</protein>
<keyword evidence="6 11" id="KW-0728">SH3 domain</keyword>
<dbReference type="GO" id="GO:0003779">
    <property type="term" value="F:actin binding"/>
    <property type="evidence" value="ECO:0007669"/>
    <property type="project" value="UniProtKB-KW"/>
</dbReference>
<dbReference type="SMART" id="SM00326">
    <property type="entry name" value="SH3"/>
    <property type="match status" value="3"/>
</dbReference>
<keyword evidence="9" id="KW-0009">Actin-binding</keyword>
<proteinExistence type="inferred from homology"/>
<comment type="similarity">
    <text evidence="4">Belongs to the SLA1 family.</text>
</comment>
<dbReference type="PROSITE" id="PS50002">
    <property type="entry name" value="SH3"/>
    <property type="match status" value="3"/>
</dbReference>
<dbReference type="CDD" id="cd00174">
    <property type="entry name" value="SH3"/>
    <property type="match status" value="1"/>
</dbReference>
<evidence type="ECO:0000256" key="12">
    <source>
        <dbReference type="SAM" id="MobiDB-lite"/>
    </source>
</evidence>
<dbReference type="Gene3D" id="1.10.150.50">
    <property type="entry name" value="Transcription Factor, Ets-1"/>
    <property type="match status" value="1"/>
</dbReference>
<dbReference type="AlphaFoldDB" id="A0A5C3L7P1"/>
<gene>
    <name evidence="14" type="ORF">FA15DRAFT_664822</name>
</gene>
<evidence type="ECO:0000256" key="7">
    <source>
        <dbReference type="ARBA" id="ARBA00022583"/>
    </source>
</evidence>
<evidence type="ECO:0000256" key="5">
    <source>
        <dbReference type="ARBA" id="ARBA00020357"/>
    </source>
</evidence>
<feature type="compositionally biased region" description="Acidic residues" evidence="12">
    <location>
        <begin position="318"/>
        <end position="327"/>
    </location>
</feature>
<dbReference type="GO" id="GO:0043130">
    <property type="term" value="F:ubiquitin binding"/>
    <property type="evidence" value="ECO:0007669"/>
    <property type="project" value="InterPro"/>
</dbReference>
<dbReference type="GO" id="GO:0030674">
    <property type="term" value="F:protein-macromolecule adaptor activity"/>
    <property type="evidence" value="ECO:0007669"/>
    <property type="project" value="InterPro"/>
</dbReference>
<name>A0A5C3L7P1_COPMA</name>
<feature type="compositionally biased region" description="Low complexity" evidence="12">
    <location>
        <begin position="398"/>
        <end position="415"/>
    </location>
</feature>
<feature type="domain" description="SH3" evidence="13">
    <location>
        <begin position="9"/>
        <end position="71"/>
    </location>
</feature>
<dbReference type="SUPFAM" id="SSF50044">
    <property type="entry name" value="SH3-domain"/>
    <property type="match status" value="3"/>
</dbReference>
<dbReference type="GO" id="GO:0005886">
    <property type="term" value="C:plasma membrane"/>
    <property type="evidence" value="ECO:0007669"/>
    <property type="project" value="UniProtKB-SubCell"/>
</dbReference>
<dbReference type="Gene3D" id="2.30.30.700">
    <property type="entry name" value="SLA1 homology domain 1"/>
    <property type="match status" value="1"/>
</dbReference>
<dbReference type="InterPro" id="IPR036028">
    <property type="entry name" value="SH3-like_dom_sf"/>
</dbReference>
<feature type="compositionally biased region" description="Polar residues" evidence="12">
    <location>
        <begin position="766"/>
        <end position="776"/>
    </location>
</feature>
<dbReference type="STRING" id="230819.A0A5C3L7P1"/>
<evidence type="ECO:0000256" key="8">
    <source>
        <dbReference type="ARBA" id="ARBA00022753"/>
    </source>
</evidence>
<feature type="compositionally biased region" description="Basic and acidic residues" evidence="12">
    <location>
        <begin position="417"/>
        <end position="473"/>
    </location>
</feature>
<feature type="region of interest" description="Disordered" evidence="12">
    <location>
        <begin position="251"/>
        <end position="334"/>
    </location>
</feature>
<dbReference type="Pfam" id="PF03983">
    <property type="entry name" value="SHD1"/>
    <property type="match status" value="1"/>
</dbReference>
<evidence type="ECO:0000256" key="1">
    <source>
        <dbReference type="ARBA" id="ARBA00004125"/>
    </source>
</evidence>
<feature type="region of interest" description="Disordered" evidence="12">
    <location>
        <begin position="1072"/>
        <end position="1105"/>
    </location>
</feature>
<keyword evidence="10" id="KW-0963">Cytoplasm</keyword>
<dbReference type="InterPro" id="IPR007131">
    <property type="entry name" value="SHD1"/>
</dbReference>
<feature type="compositionally biased region" description="Low complexity" evidence="12">
    <location>
        <begin position="746"/>
        <end position="758"/>
    </location>
</feature>
<evidence type="ECO:0000256" key="6">
    <source>
        <dbReference type="ARBA" id="ARBA00022443"/>
    </source>
</evidence>
<dbReference type="Gene3D" id="2.30.30.40">
    <property type="entry name" value="SH3 Domains"/>
    <property type="match status" value="3"/>
</dbReference>
<accession>A0A5C3L7P1</accession>
<dbReference type="GO" id="GO:0030479">
    <property type="term" value="C:actin cortical patch"/>
    <property type="evidence" value="ECO:0007669"/>
    <property type="project" value="UniProtKB-SubCell"/>
</dbReference>
<dbReference type="InterPro" id="IPR035800">
    <property type="entry name" value="Sla1_SH3_1"/>
</dbReference>
<dbReference type="OrthoDB" id="5971719at2759"/>
<feature type="domain" description="SH3" evidence="13">
    <location>
        <begin position="333"/>
        <end position="393"/>
    </location>
</feature>
<keyword evidence="15" id="KW-1185">Reference proteome</keyword>
<sequence>MPETPELNHYLAILKASYDYTPQSDDEIGVKEDQLLFLIERTDEEWWKVKVKGNGQDDEGPVGLVPAAYVEQAEHSSLVKAVYDYEPTAPGELGIKEDDVLRLFESDGDWILAQSHSTDGAGYVPANYVEESSEEQPTRAAPQIVIPDSPPRPSSTYVDPADRVASHKITADDIKTWSVSELDKKGKKKKGTLGIGRGSLFFASESDKTAVQKWQTSDVSEVTSDKPKHVQIVIGGPNPATLHFHAGSKDNAEEIVAKTQSSKAFSNSSASPVALDEGTNAPSSRRLPPMATGSTPRDNKNVHFHPAGPVIIPASPQEDSDEEEEEDHNLQQQEEQYATTLYDFTADGEDELSVSEGERLAVLERDGDDWWKCRNARGKEGMVPASYLEIASGDEDNSSSTAAQAAAAAAASAAAEVQERKRLAQKEKERAERAEREAEEERQREEEERAREKKEAQDRARAAAAEAERDRRKQLVKKPVSPPPKSSPQEPPKPNGSSSSKLPTDLGKPPAEKIRVWHDRTGQFRVEAAFLGFSNGKLRLHKVNGVVVEVPTEKMSHEDMRFVEKVMAKKQRGQGAVLSDDEVPLTIVKGIAQLPVPPKKGPKIDWFDFFLSAGCDVDDCTRYASAFEKDKMDETLLPDITDSIMRSLGLKEGDIIRVKKAIEKRKPNDNFIKPSPYVQDQILRDEELARQLQAAENSGRAPPPNLFAGPKGELKAPRRGRPQPNNSVPSNVDLKALSSASDAIQRTSSPRAATPTSTNIQPPPRSSSTLVPTSSGFDDDAWTNRPSSTKPISNTPPPAAIPRASSADASAQPPRAPQPTPTATVASPPPQPTPQPPVNNAPLEPPKTLASTTESDIFNQLARLSELKKPASPPVAPSQMVQMTPPVMQNSSPFPVSAGMGMGHTHLQMGQISQNPTFSPPLTLSGPRGPFAPVPANQGLLQPLIPTQTGFTSFVPTRAPAFSTPPPLPQNNHLQPFNGSSMMLPQQTGIPMNNGFVSQLPIQQTGFPANNFGSQIPMQQQMGFGQLQHHATGFAQPMNSNFNSFSNVPPVPPLPSNQVKDTSPANVFASMKSGTFEDNSDPFSPPPPMQMQPTGWVGQGYQGYR</sequence>
<dbReference type="InterPro" id="IPR056996">
    <property type="entry name" value="PH_SLA1"/>
</dbReference>
<evidence type="ECO:0000256" key="3">
    <source>
        <dbReference type="ARBA" id="ARBA00004413"/>
    </source>
</evidence>
<feature type="compositionally biased region" description="Polar residues" evidence="12">
    <location>
        <begin position="784"/>
        <end position="793"/>
    </location>
</feature>
<dbReference type="GO" id="GO:0042802">
    <property type="term" value="F:identical protein binding"/>
    <property type="evidence" value="ECO:0007669"/>
    <property type="project" value="InterPro"/>
</dbReference>
<keyword evidence="8" id="KW-0967">Endosome</keyword>
<dbReference type="GO" id="GO:0030833">
    <property type="term" value="P:regulation of actin filament polymerization"/>
    <property type="evidence" value="ECO:0007669"/>
    <property type="project" value="TreeGrafter"/>
</dbReference>
<dbReference type="PANTHER" id="PTHR15735">
    <property type="entry name" value="FCH AND DOUBLE SH3 DOMAINS PROTEIN"/>
    <property type="match status" value="1"/>
</dbReference>